<dbReference type="InterPro" id="IPR015199">
    <property type="entry name" value="DNA_pol_III_delta_C"/>
</dbReference>
<dbReference type="GO" id="GO:0003677">
    <property type="term" value="F:DNA binding"/>
    <property type="evidence" value="ECO:0007669"/>
    <property type="project" value="InterPro"/>
</dbReference>
<dbReference type="OrthoDB" id="9810148at2"/>
<dbReference type="RefSeq" id="WP_009345657.1">
    <property type="nucleotide sequence ID" value="NZ_CP165621.1"/>
</dbReference>
<dbReference type="STRING" id="1122949.GCA_000378725_00150"/>
<evidence type="ECO:0000256" key="3">
    <source>
        <dbReference type="ARBA" id="ARBA00022679"/>
    </source>
</evidence>
<feature type="domain" description="DNA polymerase III delta subunit C-terminal" evidence="8">
    <location>
        <begin position="205"/>
        <end position="315"/>
    </location>
</feature>
<dbReference type="Gene3D" id="3.40.50.300">
    <property type="entry name" value="P-loop containing nucleotide triphosphate hydrolases"/>
    <property type="match status" value="1"/>
</dbReference>
<dbReference type="InterPro" id="IPR027417">
    <property type="entry name" value="P-loop_NTPase"/>
</dbReference>
<dbReference type="GO" id="GO:0009360">
    <property type="term" value="C:DNA polymerase III complex"/>
    <property type="evidence" value="ECO:0007669"/>
    <property type="project" value="InterPro"/>
</dbReference>
<dbReference type="PANTHER" id="PTHR11669">
    <property type="entry name" value="REPLICATION FACTOR C / DNA POLYMERASE III GAMMA-TAU SUBUNIT"/>
    <property type="match status" value="1"/>
</dbReference>
<keyword evidence="4 9" id="KW-0548">Nucleotidyltransferase</keyword>
<evidence type="ECO:0000256" key="6">
    <source>
        <dbReference type="ARBA" id="ARBA00022932"/>
    </source>
</evidence>
<dbReference type="EC" id="2.7.7.7" evidence="1"/>
<dbReference type="GO" id="GO:0006261">
    <property type="term" value="P:DNA-templated DNA replication"/>
    <property type="evidence" value="ECO:0007669"/>
    <property type="project" value="TreeGrafter"/>
</dbReference>
<sequence>MKNDNSIFLEDKNVSSQLDLALKNKDFSHAYLFVGPKGIGKYAQAKNFARAILCGDNKNDKSFCNLLYDYFHPDLIEVSSKETIKKEQIEELIEKAGTKPFESNKKIILIDGFDNVTIEGQNALLKTLEEPEDYLIIILVSSNIKNILPTIRSRARILKFQNISVERIYDYLLKTGLSEKNARLFSNLSCGSISLAKRYKEDVELLKKRDELIGILDNLIRTGSYYIFSYLDFFKENKENIEDILNFFSLWFRDLAFIKINKKEKIINIDKLNILELEDLTLDRILFIYNKILLTKENLSKNMNYDLSIEALLMYIGGM</sequence>
<gene>
    <name evidence="9" type="primary">dnaX_1</name>
    <name evidence="9" type="ORF">NCTC13149_00079</name>
</gene>
<evidence type="ECO:0000313" key="9">
    <source>
        <dbReference type="EMBL" id="SUB56309.1"/>
    </source>
</evidence>
<proteinExistence type="predicted"/>
<dbReference type="EMBL" id="UGSZ01000001">
    <property type="protein sequence ID" value="SUB56309.1"/>
    <property type="molecule type" value="Genomic_DNA"/>
</dbReference>
<organism evidence="9 10">
    <name type="scientific">Peptoniphilus lacrimalis</name>
    <dbReference type="NCBI Taxonomy" id="33031"/>
    <lineage>
        <taxon>Bacteria</taxon>
        <taxon>Bacillati</taxon>
        <taxon>Bacillota</taxon>
        <taxon>Tissierellia</taxon>
        <taxon>Tissierellales</taxon>
        <taxon>Peptoniphilaceae</taxon>
        <taxon>Peptoniphilus</taxon>
    </lineage>
</organism>
<evidence type="ECO:0000256" key="2">
    <source>
        <dbReference type="ARBA" id="ARBA00014363"/>
    </source>
</evidence>
<reference evidence="9 10" key="1">
    <citation type="submission" date="2018-06" db="EMBL/GenBank/DDBJ databases">
        <authorList>
            <consortium name="Pathogen Informatics"/>
            <person name="Doyle S."/>
        </authorList>
    </citation>
    <scope>NUCLEOTIDE SEQUENCE [LARGE SCALE GENOMIC DNA]</scope>
    <source>
        <strain evidence="9 10">NCTC13149</strain>
    </source>
</reference>
<dbReference type="Pfam" id="PF13177">
    <property type="entry name" value="DNA_pol3_delta2"/>
    <property type="match status" value="1"/>
</dbReference>
<evidence type="ECO:0000256" key="5">
    <source>
        <dbReference type="ARBA" id="ARBA00022705"/>
    </source>
</evidence>
<accession>A0A379C2H2</accession>
<evidence type="ECO:0000256" key="4">
    <source>
        <dbReference type="ARBA" id="ARBA00022695"/>
    </source>
</evidence>
<dbReference type="AlphaFoldDB" id="A0A379C2H2"/>
<dbReference type="SUPFAM" id="SSF52540">
    <property type="entry name" value="P-loop containing nucleoside triphosphate hydrolases"/>
    <property type="match status" value="1"/>
</dbReference>
<evidence type="ECO:0000256" key="7">
    <source>
        <dbReference type="ARBA" id="ARBA00049244"/>
    </source>
</evidence>
<dbReference type="PANTHER" id="PTHR11669:SF8">
    <property type="entry name" value="DNA POLYMERASE III SUBUNIT DELTA"/>
    <property type="match status" value="1"/>
</dbReference>
<evidence type="ECO:0000256" key="1">
    <source>
        <dbReference type="ARBA" id="ARBA00012417"/>
    </source>
</evidence>
<keyword evidence="5" id="KW-0235">DNA replication</keyword>
<protein>
    <recommendedName>
        <fullName evidence="2">DNA polymerase III subunit delta'</fullName>
        <ecNumber evidence="1">2.7.7.7</ecNumber>
    </recommendedName>
</protein>
<name>A0A379C2H2_9FIRM</name>
<keyword evidence="6" id="KW-0239">DNA-directed DNA polymerase</keyword>
<evidence type="ECO:0000313" key="10">
    <source>
        <dbReference type="Proteomes" id="UP000255517"/>
    </source>
</evidence>
<dbReference type="GO" id="GO:0003887">
    <property type="term" value="F:DNA-directed DNA polymerase activity"/>
    <property type="evidence" value="ECO:0007669"/>
    <property type="project" value="UniProtKB-KW"/>
</dbReference>
<dbReference type="InterPro" id="IPR050238">
    <property type="entry name" value="DNA_Rep/Repair_Clamp_Loader"/>
</dbReference>
<dbReference type="Pfam" id="PF09115">
    <property type="entry name" value="DNApol3-delta_C"/>
    <property type="match status" value="1"/>
</dbReference>
<evidence type="ECO:0000259" key="8">
    <source>
        <dbReference type="Pfam" id="PF09115"/>
    </source>
</evidence>
<comment type="catalytic activity">
    <reaction evidence="7">
        <text>DNA(n) + a 2'-deoxyribonucleoside 5'-triphosphate = DNA(n+1) + diphosphate</text>
        <dbReference type="Rhea" id="RHEA:22508"/>
        <dbReference type="Rhea" id="RHEA-COMP:17339"/>
        <dbReference type="Rhea" id="RHEA-COMP:17340"/>
        <dbReference type="ChEBI" id="CHEBI:33019"/>
        <dbReference type="ChEBI" id="CHEBI:61560"/>
        <dbReference type="ChEBI" id="CHEBI:173112"/>
        <dbReference type="EC" id="2.7.7.7"/>
    </reaction>
</comment>
<keyword evidence="3 9" id="KW-0808">Transferase</keyword>
<dbReference type="Proteomes" id="UP000255517">
    <property type="component" value="Unassembled WGS sequence"/>
</dbReference>